<comment type="caution">
    <text evidence="9">The sequence shown here is derived from an EMBL/GenBank/DDBJ whole genome shotgun (WGS) entry which is preliminary data.</text>
</comment>
<feature type="transmembrane region" description="Helical" evidence="7">
    <location>
        <begin position="252"/>
        <end position="270"/>
    </location>
</feature>
<name>A0A4Q1HPD1_9BURK</name>
<feature type="transmembrane region" description="Helical" evidence="7">
    <location>
        <begin position="318"/>
        <end position="341"/>
    </location>
</feature>
<evidence type="ECO:0000256" key="7">
    <source>
        <dbReference type="SAM" id="Phobius"/>
    </source>
</evidence>
<comment type="subcellular location">
    <subcellularLocation>
        <location evidence="1">Cell membrane</location>
        <topology evidence="1">Multi-pass membrane protein</topology>
    </subcellularLocation>
</comment>
<evidence type="ECO:0000313" key="9">
    <source>
        <dbReference type="EMBL" id="RXN92868.1"/>
    </source>
</evidence>
<gene>
    <name evidence="9" type="ORF">C7R54_03770</name>
</gene>
<dbReference type="RefSeq" id="WP_129148824.1">
    <property type="nucleotide sequence ID" value="NZ_JBHSDO010000006.1"/>
</dbReference>
<dbReference type="EMBL" id="PYAL01000001">
    <property type="protein sequence ID" value="RXN92868.1"/>
    <property type="molecule type" value="Genomic_DNA"/>
</dbReference>
<reference evidence="9 10" key="1">
    <citation type="journal article" date="2017" name="Int. J. Syst. Evol. Microbiol.">
        <title>Achromobacter aloeverae sp. nov., isolated from the root of Aloe vera (L.) Burm.f.</title>
        <authorList>
            <person name="Kuncharoen N."/>
            <person name="Muramatsu Y."/>
            <person name="Shibata C."/>
            <person name="Kamakura Y."/>
            <person name="Nakagawa Y."/>
            <person name="Tanasupawat S."/>
        </authorList>
    </citation>
    <scope>NUCLEOTIDE SEQUENCE [LARGE SCALE GENOMIC DNA]</scope>
    <source>
        <strain evidence="9 10">AVA-1</strain>
    </source>
</reference>
<evidence type="ECO:0000256" key="5">
    <source>
        <dbReference type="ARBA" id="ARBA00022989"/>
    </source>
</evidence>
<feature type="transmembrane region" description="Helical" evidence="7">
    <location>
        <begin position="105"/>
        <end position="128"/>
    </location>
</feature>
<feature type="transmembrane region" description="Helical" evidence="7">
    <location>
        <begin position="459"/>
        <end position="480"/>
    </location>
</feature>
<evidence type="ECO:0000259" key="8">
    <source>
        <dbReference type="PROSITE" id="PS50850"/>
    </source>
</evidence>
<evidence type="ECO:0000256" key="6">
    <source>
        <dbReference type="ARBA" id="ARBA00023136"/>
    </source>
</evidence>
<dbReference type="Gene3D" id="1.20.1720.10">
    <property type="entry name" value="Multidrug resistance protein D"/>
    <property type="match status" value="1"/>
</dbReference>
<dbReference type="SUPFAM" id="SSF103473">
    <property type="entry name" value="MFS general substrate transporter"/>
    <property type="match status" value="1"/>
</dbReference>
<accession>A0A4Q1HPD1</accession>
<dbReference type="OrthoDB" id="8626267at2"/>
<keyword evidence="2" id="KW-0813">Transport</keyword>
<dbReference type="GO" id="GO:0022857">
    <property type="term" value="F:transmembrane transporter activity"/>
    <property type="evidence" value="ECO:0007669"/>
    <property type="project" value="InterPro"/>
</dbReference>
<feature type="transmembrane region" description="Helical" evidence="7">
    <location>
        <begin position="357"/>
        <end position="377"/>
    </location>
</feature>
<dbReference type="InterPro" id="IPR036259">
    <property type="entry name" value="MFS_trans_sf"/>
</dbReference>
<keyword evidence="4 7" id="KW-0812">Transmembrane</keyword>
<dbReference type="PANTHER" id="PTHR42718:SF46">
    <property type="entry name" value="BLR6921 PROTEIN"/>
    <property type="match status" value="1"/>
</dbReference>
<dbReference type="PANTHER" id="PTHR42718">
    <property type="entry name" value="MAJOR FACILITATOR SUPERFAMILY MULTIDRUG TRANSPORTER MFSC"/>
    <property type="match status" value="1"/>
</dbReference>
<dbReference type="Gene3D" id="1.20.1250.20">
    <property type="entry name" value="MFS general substrate transporter like domains"/>
    <property type="match status" value="1"/>
</dbReference>
<feature type="domain" description="Major facilitator superfamily (MFS) profile" evidence="8">
    <location>
        <begin position="39"/>
        <end position="478"/>
    </location>
</feature>
<dbReference type="GO" id="GO:0005886">
    <property type="term" value="C:plasma membrane"/>
    <property type="evidence" value="ECO:0007669"/>
    <property type="project" value="UniProtKB-SubCell"/>
</dbReference>
<feature type="transmembrane region" description="Helical" evidence="7">
    <location>
        <begin position="426"/>
        <end position="447"/>
    </location>
</feature>
<sequence length="499" mass="52451">MPSSPRDESSIAPPAGAAAGTGTAGAAAPLPAATSFRPLSILVGSAYFMEQLDATIISPVIPDIARDFGVDPLSLNLTMTIYLLCSLVFVPLSGLVAARHGTRTVFCWAVALFTASSVLCAMAPSLAMLAVCRALQGMAAAMMVPVGRTAIVHTTSKAQLVEALAWFITPAMAGPMLGPPLGGLFSTYLSWHWVFLINVPVGLAGLWAARNIMPQLHHRADLAFDAKEWLLAGAALALLILLIEQARHGGALPLLGGLALALALCVWLYVRRFRGLTAPMLDFRLLRLPTFAAGFWGGSLVRVGYGALPFLLPLMLQLGLGYTALQSGIVLLVSGSIAFFTKTQTTRVLRRWGFRRVLCYNGVACAAALAGCALFSLPHWGLAGITAFVSMASFFRAVQFNALTAVSYSDLPPGKVASATTLNTMAWQLAIMLGISLSALAVQWSANLGARGTPAGMDFSVAFVILALFACAAMPCYRALSTQAGAELSGHRADRQPAS</sequence>
<dbReference type="Proteomes" id="UP000290849">
    <property type="component" value="Unassembled WGS sequence"/>
</dbReference>
<keyword evidence="10" id="KW-1185">Reference proteome</keyword>
<feature type="transmembrane region" description="Helical" evidence="7">
    <location>
        <begin position="291"/>
        <end position="312"/>
    </location>
</feature>
<feature type="transmembrane region" description="Helical" evidence="7">
    <location>
        <begin position="191"/>
        <end position="209"/>
    </location>
</feature>
<evidence type="ECO:0000256" key="1">
    <source>
        <dbReference type="ARBA" id="ARBA00004651"/>
    </source>
</evidence>
<keyword evidence="3" id="KW-1003">Cell membrane</keyword>
<dbReference type="InterPro" id="IPR020846">
    <property type="entry name" value="MFS_dom"/>
</dbReference>
<dbReference type="InterPro" id="IPR011701">
    <property type="entry name" value="MFS"/>
</dbReference>
<evidence type="ECO:0000256" key="3">
    <source>
        <dbReference type="ARBA" id="ARBA00022475"/>
    </source>
</evidence>
<evidence type="ECO:0000313" key="10">
    <source>
        <dbReference type="Proteomes" id="UP000290849"/>
    </source>
</evidence>
<feature type="transmembrane region" description="Helical" evidence="7">
    <location>
        <begin position="79"/>
        <end position="98"/>
    </location>
</feature>
<dbReference type="Pfam" id="PF07690">
    <property type="entry name" value="MFS_1"/>
    <property type="match status" value="1"/>
</dbReference>
<dbReference type="AlphaFoldDB" id="A0A4Q1HPD1"/>
<keyword evidence="6 7" id="KW-0472">Membrane</keyword>
<protein>
    <submittedName>
        <fullName evidence="9">MFS transporter</fullName>
    </submittedName>
</protein>
<proteinExistence type="predicted"/>
<evidence type="ECO:0000256" key="4">
    <source>
        <dbReference type="ARBA" id="ARBA00022692"/>
    </source>
</evidence>
<feature type="transmembrane region" description="Helical" evidence="7">
    <location>
        <begin position="229"/>
        <end position="246"/>
    </location>
</feature>
<evidence type="ECO:0000256" key="2">
    <source>
        <dbReference type="ARBA" id="ARBA00022448"/>
    </source>
</evidence>
<organism evidence="9 10">
    <name type="scientific">Achromobacter aloeverae</name>
    <dbReference type="NCBI Taxonomy" id="1750518"/>
    <lineage>
        <taxon>Bacteria</taxon>
        <taxon>Pseudomonadati</taxon>
        <taxon>Pseudomonadota</taxon>
        <taxon>Betaproteobacteria</taxon>
        <taxon>Burkholderiales</taxon>
        <taxon>Alcaligenaceae</taxon>
        <taxon>Achromobacter</taxon>
    </lineage>
</organism>
<keyword evidence="5 7" id="KW-1133">Transmembrane helix</keyword>
<dbReference type="PROSITE" id="PS50850">
    <property type="entry name" value="MFS"/>
    <property type="match status" value="1"/>
</dbReference>